<feature type="binding site" evidence="4">
    <location>
        <position position="259"/>
    </location>
    <ligand>
        <name>AMP</name>
        <dbReference type="ChEBI" id="CHEBI:456215"/>
    </ligand>
</feature>
<organism evidence="7 8">
    <name type="scientific">Stentor coeruleus</name>
    <dbReference type="NCBI Taxonomy" id="5963"/>
    <lineage>
        <taxon>Eukaryota</taxon>
        <taxon>Sar</taxon>
        <taxon>Alveolata</taxon>
        <taxon>Ciliophora</taxon>
        <taxon>Postciliodesmatophora</taxon>
        <taxon>Heterotrichea</taxon>
        <taxon>Heterotrichida</taxon>
        <taxon>Stentoridae</taxon>
        <taxon>Stentor</taxon>
    </lineage>
</organism>
<dbReference type="EMBL" id="MPUH01001148">
    <property type="protein sequence ID" value="OMJ69879.1"/>
    <property type="molecule type" value="Genomic_DNA"/>
</dbReference>
<accession>A0A1R2AZD5</accession>
<proteinExistence type="predicted"/>
<feature type="binding site" evidence="5">
    <location>
        <position position="259"/>
    </location>
    <ligand>
        <name>Zn(2+)</name>
        <dbReference type="ChEBI" id="CHEBI:29105"/>
        <label>1</label>
    </ligand>
</feature>
<dbReference type="InterPro" id="IPR023174">
    <property type="entry name" value="PDEase_CS"/>
</dbReference>
<dbReference type="PROSITE" id="PS51845">
    <property type="entry name" value="PDEASE_I_2"/>
    <property type="match status" value="1"/>
</dbReference>
<evidence type="ECO:0000256" key="1">
    <source>
        <dbReference type="ARBA" id="ARBA00022723"/>
    </source>
</evidence>
<dbReference type="Gene3D" id="1.10.1300.10">
    <property type="entry name" value="3'5'-cyclic nucleotide phosphodiesterase, catalytic domain"/>
    <property type="match status" value="1"/>
</dbReference>
<evidence type="ECO:0000256" key="3">
    <source>
        <dbReference type="PIRSR" id="PIRSR623088-1"/>
    </source>
</evidence>
<feature type="binding site" evidence="4">
    <location>
        <position position="312"/>
    </location>
    <ligand>
        <name>AMP</name>
        <dbReference type="ChEBI" id="CHEBI:456215"/>
    </ligand>
</feature>
<dbReference type="SUPFAM" id="SSF109604">
    <property type="entry name" value="HD-domain/PDEase-like"/>
    <property type="match status" value="1"/>
</dbReference>
<dbReference type="GO" id="GO:0007165">
    <property type="term" value="P:signal transduction"/>
    <property type="evidence" value="ECO:0007669"/>
    <property type="project" value="InterPro"/>
</dbReference>
<gene>
    <name evidence="7" type="ORF">SteCoe_32293</name>
</gene>
<dbReference type="PRINTS" id="PR00387">
    <property type="entry name" value="PDIESTERASE1"/>
</dbReference>
<feature type="binding site" evidence="5">
    <location>
        <position position="155"/>
    </location>
    <ligand>
        <name>Zn(2+)</name>
        <dbReference type="ChEBI" id="CHEBI:29105"/>
        <label>1</label>
    </ligand>
</feature>
<evidence type="ECO:0000256" key="5">
    <source>
        <dbReference type="PIRSR" id="PIRSR623088-3"/>
    </source>
</evidence>
<evidence type="ECO:0000256" key="4">
    <source>
        <dbReference type="PIRSR" id="PIRSR623088-2"/>
    </source>
</evidence>
<feature type="binding site" evidence="4">
    <location>
        <begin position="114"/>
        <end position="118"/>
    </location>
    <ligand>
        <name>AMP</name>
        <dbReference type="ChEBI" id="CHEBI:456215"/>
    </ligand>
</feature>
<evidence type="ECO:0000256" key="2">
    <source>
        <dbReference type="ARBA" id="ARBA00022801"/>
    </source>
</evidence>
<keyword evidence="8" id="KW-1185">Reference proteome</keyword>
<feature type="binding site" evidence="5">
    <location>
        <position position="118"/>
    </location>
    <ligand>
        <name>Zn(2+)</name>
        <dbReference type="ChEBI" id="CHEBI:29105"/>
        <label>1</label>
    </ligand>
</feature>
<evidence type="ECO:0000313" key="8">
    <source>
        <dbReference type="Proteomes" id="UP000187209"/>
    </source>
</evidence>
<feature type="binding site" evidence="4">
    <location>
        <position position="156"/>
    </location>
    <ligand>
        <name>AMP</name>
        <dbReference type="ChEBI" id="CHEBI:456215"/>
    </ligand>
</feature>
<dbReference type="InterPro" id="IPR023088">
    <property type="entry name" value="PDEase"/>
</dbReference>
<sequence>MGCFGSKSSKEVQSAGLKTNLIAANYIKLIETPSSWDQIIMKPLQQSPPKTSLKRISQSLPEDLKDLNFPIFSRSQEALKDSLFHIFHHRNYPSAKILSLIEIIAANYQQNPFHNFYHGFAVCQLLYVISERNLNFKDFLTESDEKLLLLSGLGHDLNHPGVNNMFLINSKHELSCKYNNLGVLENYHAATLVEFLSQDRFDIGISDDDREKIVQIILATDMAQHKSVMETFAENMKVYDITNKEHRLIFMRMLIHGADISNPALDFELATIWSLKIIQEFNLQVWKEEQLAIPVSEFMRIGNDIAKIKRSQIMFIDVFIYPLWKSISDFVPGTQELIENIQKNRKHWEDLENL</sequence>
<evidence type="ECO:0000313" key="7">
    <source>
        <dbReference type="EMBL" id="OMJ69879.1"/>
    </source>
</evidence>
<protein>
    <recommendedName>
        <fullName evidence="6">PDEase domain-containing protein</fullName>
    </recommendedName>
</protein>
<dbReference type="Proteomes" id="UP000187209">
    <property type="component" value="Unassembled WGS sequence"/>
</dbReference>
<dbReference type="InterPro" id="IPR002073">
    <property type="entry name" value="PDEase_catalytic_dom"/>
</dbReference>
<dbReference type="PANTHER" id="PTHR11347">
    <property type="entry name" value="CYCLIC NUCLEOTIDE PHOSPHODIESTERASE"/>
    <property type="match status" value="1"/>
</dbReference>
<dbReference type="GO" id="GO:0046872">
    <property type="term" value="F:metal ion binding"/>
    <property type="evidence" value="ECO:0007669"/>
    <property type="project" value="UniProtKB-KW"/>
</dbReference>
<feature type="domain" description="PDEase" evidence="6">
    <location>
        <begin position="28"/>
        <end position="354"/>
    </location>
</feature>
<dbReference type="Pfam" id="PF00233">
    <property type="entry name" value="PDEase_I"/>
    <property type="match status" value="1"/>
</dbReference>
<dbReference type="InterPro" id="IPR036971">
    <property type="entry name" value="PDEase_catalytic_dom_sf"/>
</dbReference>
<feature type="active site" description="Proton donor" evidence="3">
    <location>
        <position position="114"/>
    </location>
</feature>
<dbReference type="OrthoDB" id="286557at2759"/>
<evidence type="ECO:0000259" key="6">
    <source>
        <dbReference type="PROSITE" id="PS51845"/>
    </source>
</evidence>
<name>A0A1R2AZD5_9CILI</name>
<dbReference type="AlphaFoldDB" id="A0A1R2AZD5"/>
<feature type="binding site" evidence="5">
    <location>
        <position position="156"/>
    </location>
    <ligand>
        <name>Zn(2+)</name>
        <dbReference type="ChEBI" id="CHEBI:29105"/>
        <label>1</label>
    </ligand>
</feature>
<reference evidence="7 8" key="1">
    <citation type="submission" date="2016-11" db="EMBL/GenBank/DDBJ databases">
        <title>The macronuclear genome of Stentor coeruleus: a giant cell with tiny introns.</title>
        <authorList>
            <person name="Slabodnick M."/>
            <person name="Ruby J.G."/>
            <person name="Reiff S.B."/>
            <person name="Swart E.C."/>
            <person name="Gosai S."/>
            <person name="Prabakaran S."/>
            <person name="Witkowska E."/>
            <person name="Larue G.E."/>
            <person name="Fisher S."/>
            <person name="Freeman R.M."/>
            <person name="Gunawardena J."/>
            <person name="Chu W."/>
            <person name="Stover N.A."/>
            <person name="Gregory B.D."/>
            <person name="Nowacki M."/>
            <person name="Derisi J."/>
            <person name="Roy S.W."/>
            <person name="Marshall W.F."/>
            <person name="Sood P."/>
        </authorList>
    </citation>
    <scope>NUCLEOTIDE SEQUENCE [LARGE SCALE GENOMIC DNA]</scope>
    <source>
        <strain evidence="7">WM001</strain>
    </source>
</reference>
<dbReference type="GO" id="GO:0004114">
    <property type="term" value="F:3',5'-cyclic-nucleotide phosphodiesterase activity"/>
    <property type="evidence" value="ECO:0007669"/>
    <property type="project" value="InterPro"/>
</dbReference>
<dbReference type="PROSITE" id="PS00126">
    <property type="entry name" value="PDEASE_I_1"/>
    <property type="match status" value="1"/>
</dbReference>
<keyword evidence="1 5" id="KW-0479">Metal-binding</keyword>
<feature type="binding site" evidence="5">
    <location>
        <position position="156"/>
    </location>
    <ligand>
        <name>Zn(2+)</name>
        <dbReference type="ChEBI" id="CHEBI:29105"/>
        <label>2</label>
    </ligand>
</feature>
<comment type="caution">
    <text evidence="7">The sequence shown here is derived from an EMBL/GenBank/DDBJ whole genome shotgun (WGS) entry which is preliminary data.</text>
</comment>
<keyword evidence="2" id="KW-0378">Hydrolase</keyword>